<dbReference type="PANTHER" id="PTHR43085">
    <property type="entry name" value="HEXOKINASE FAMILY MEMBER"/>
    <property type="match status" value="1"/>
</dbReference>
<evidence type="ECO:0000256" key="5">
    <source>
        <dbReference type="ARBA" id="ARBA00022840"/>
    </source>
</evidence>
<dbReference type="InterPro" id="IPR050306">
    <property type="entry name" value="PfkB_Carbo_kinase"/>
</dbReference>
<evidence type="ECO:0000256" key="2">
    <source>
        <dbReference type="ARBA" id="ARBA00022679"/>
    </source>
</evidence>
<dbReference type="STRING" id="1619234.SAMN05421730_10296"/>
<dbReference type="Pfam" id="PF00294">
    <property type="entry name" value="PfkB"/>
    <property type="match status" value="1"/>
</dbReference>
<dbReference type="RefSeq" id="WP_091236140.1">
    <property type="nucleotide sequence ID" value="NZ_FMKA01000029.1"/>
</dbReference>
<dbReference type="AlphaFoldDB" id="A0A1D3TX77"/>
<organism evidence="7 8">
    <name type="scientific">Anaerobium acetethylicum</name>
    <dbReference type="NCBI Taxonomy" id="1619234"/>
    <lineage>
        <taxon>Bacteria</taxon>
        <taxon>Bacillati</taxon>
        <taxon>Bacillota</taxon>
        <taxon>Clostridia</taxon>
        <taxon>Lachnospirales</taxon>
        <taxon>Lachnospiraceae</taxon>
        <taxon>Anaerobium</taxon>
    </lineage>
</organism>
<dbReference type="GO" id="GO:0005524">
    <property type="term" value="F:ATP binding"/>
    <property type="evidence" value="ECO:0007669"/>
    <property type="project" value="UniProtKB-KW"/>
</dbReference>
<evidence type="ECO:0000256" key="3">
    <source>
        <dbReference type="ARBA" id="ARBA00022741"/>
    </source>
</evidence>
<dbReference type="OrthoDB" id="9813569at2"/>
<evidence type="ECO:0000313" key="7">
    <source>
        <dbReference type="EMBL" id="SCP98923.1"/>
    </source>
</evidence>
<feature type="domain" description="Carbohydrate kinase PfkB" evidence="6">
    <location>
        <begin position="6"/>
        <end position="310"/>
    </location>
</feature>
<dbReference type="Proteomes" id="UP000199315">
    <property type="component" value="Unassembled WGS sequence"/>
</dbReference>
<accession>A0A1D3TX77</accession>
<evidence type="ECO:0000256" key="1">
    <source>
        <dbReference type="ARBA" id="ARBA00010688"/>
    </source>
</evidence>
<dbReference type="Gene3D" id="3.40.1190.20">
    <property type="match status" value="1"/>
</dbReference>
<keyword evidence="5" id="KW-0067">ATP-binding</keyword>
<proteinExistence type="inferred from homology"/>
<evidence type="ECO:0000259" key="6">
    <source>
        <dbReference type="Pfam" id="PF00294"/>
    </source>
</evidence>
<protein>
    <submittedName>
        <fullName evidence="7">Fructokinase</fullName>
    </submittedName>
</protein>
<dbReference type="EMBL" id="FMKA01000029">
    <property type="protein sequence ID" value="SCP98923.1"/>
    <property type="molecule type" value="Genomic_DNA"/>
</dbReference>
<comment type="similarity">
    <text evidence="1">Belongs to the carbohydrate kinase PfkB family.</text>
</comment>
<dbReference type="InterPro" id="IPR011611">
    <property type="entry name" value="PfkB_dom"/>
</dbReference>
<dbReference type="CDD" id="cd01167">
    <property type="entry name" value="bac_FRK"/>
    <property type="match status" value="1"/>
</dbReference>
<evidence type="ECO:0000313" key="8">
    <source>
        <dbReference type="Proteomes" id="UP000199315"/>
    </source>
</evidence>
<keyword evidence="8" id="KW-1185">Reference proteome</keyword>
<dbReference type="PANTHER" id="PTHR43085:SF1">
    <property type="entry name" value="PSEUDOURIDINE KINASE-RELATED"/>
    <property type="match status" value="1"/>
</dbReference>
<dbReference type="InterPro" id="IPR029056">
    <property type="entry name" value="Ribokinase-like"/>
</dbReference>
<reference evidence="7 8" key="1">
    <citation type="submission" date="2016-09" db="EMBL/GenBank/DDBJ databases">
        <authorList>
            <person name="Capua I."/>
            <person name="De Benedictis P."/>
            <person name="Joannis T."/>
            <person name="Lombin L.H."/>
            <person name="Cattoli G."/>
        </authorList>
    </citation>
    <scope>NUCLEOTIDE SEQUENCE [LARGE SCALE GENOMIC DNA]</scope>
    <source>
        <strain evidence="7 8">GluBS11</strain>
    </source>
</reference>
<keyword evidence="3" id="KW-0547">Nucleotide-binding</keyword>
<dbReference type="GO" id="GO:0016301">
    <property type="term" value="F:kinase activity"/>
    <property type="evidence" value="ECO:0007669"/>
    <property type="project" value="UniProtKB-KW"/>
</dbReference>
<keyword evidence="4 7" id="KW-0418">Kinase</keyword>
<name>A0A1D3TX77_9FIRM</name>
<keyword evidence="2" id="KW-0808">Transferase</keyword>
<gene>
    <name evidence="7" type="ORF">SAMN05421730_10296</name>
</gene>
<sequence>MNKKYDVVSLGELLIDFTLNGKSEQGNNLFEANPGGAPCNVLSMLSKLGKKTAFIGKVGEDQFGILLKEALDKIGISTENLVMDKDFNTTLAFVHTAIDGERNFSFYRKPGADMMLKAAEIKEELLTETKIFHFGTLSMTDDEVRKATKIAIKIAKKNGAIISFDPNLRPPLWDDLNFAKEQMIYGMKECDILKISDDELEFVTGCKDVDLGIAFVQQNYPIKLLFVTQGKDGSIACWDQKKIRVAGFPQENTVDTTGAGDTFCGCILNYILEHGLDNITKKDLEDMLEFANAAAALVTTRRGALFSMPEKEEVLNLIGLPN</sequence>
<evidence type="ECO:0000256" key="4">
    <source>
        <dbReference type="ARBA" id="ARBA00022777"/>
    </source>
</evidence>
<dbReference type="SUPFAM" id="SSF53613">
    <property type="entry name" value="Ribokinase-like"/>
    <property type="match status" value="1"/>
</dbReference>